<feature type="domain" description="NadR/Ttd14 AAA" evidence="1">
    <location>
        <begin position="17"/>
        <end position="170"/>
    </location>
</feature>
<dbReference type="HOGENOM" id="CLU_1335142_0_0_5"/>
<gene>
    <name evidence="2" type="ordered locus">Acry_3438</name>
</gene>
<sequence>MNSISPSPLVRNQQLVVNLFGGPCAGKSSLAAILFGRLKREHYEAELAVEFAKDLAFENRRDALKCQIYVLGNQYWRIQRAFSGGAQIVVTDSPCLLSCAYQTSPGIEAAALEAHFAYPSLNLFVDRSERYSAYGRVHERDQAEQIDERIIGILNRFSIPFTRVSIEHGEQQAVAMVLEQARRAAETIGAEPLSSFDHDNAPLPC</sequence>
<keyword evidence="3" id="KW-1185">Reference proteome</keyword>
<protein>
    <recommendedName>
        <fullName evidence="1">NadR/Ttd14 AAA domain-containing protein</fullName>
    </recommendedName>
</protein>
<dbReference type="InterPro" id="IPR027417">
    <property type="entry name" value="P-loop_NTPase"/>
</dbReference>
<evidence type="ECO:0000313" key="2">
    <source>
        <dbReference type="EMBL" id="ABQ29042.1"/>
    </source>
</evidence>
<geneLocation type="plasmid" evidence="2 3">
    <name>pACRY02</name>
</geneLocation>
<dbReference type="SUPFAM" id="SSF52540">
    <property type="entry name" value="P-loop containing nucleoside triphosphate hydrolases"/>
    <property type="match status" value="1"/>
</dbReference>
<evidence type="ECO:0000259" key="1">
    <source>
        <dbReference type="Pfam" id="PF13521"/>
    </source>
</evidence>
<dbReference type="KEGG" id="acr:Acry_3438"/>
<reference evidence="2 3" key="1">
    <citation type="submission" date="2007-05" db="EMBL/GenBank/DDBJ databases">
        <title>Complete sequence of plasmid2 pACRY02 of Acidiphilium cryptum JF-5.</title>
        <authorList>
            <consortium name="US DOE Joint Genome Institute"/>
            <person name="Copeland A."/>
            <person name="Lucas S."/>
            <person name="Lapidus A."/>
            <person name="Barry K."/>
            <person name="Detter J.C."/>
            <person name="Glavina del Rio T."/>
            <person name="Hammon N."/>
            <person name="Israni S."/>
            <person name="Dalin E."/>
            <person name="Tice H."/>
            <person name="Pitluck S."/>
            <person name="Sims D."/>
            <person name="Brettin T."/>
            <person name="Bruce D."/>
            <person name="Han C."/>
            <person name="Schmutz J."/>
            <person name="Larimer F."/>
            <person name="Land M."/>
            <person name="Hauser L."/>
            <person name="Kyrpides N."/>
            <person name="Kim E."/>
            <person name="Magnuson T."/>
            <person name="Richardson P."/>
        </authorList>
    </citation>
    <scope>NUCLEOTIDE SEQUENCE [LARGE SCALE GENOMIC DNA]</scope>
    <source>
        <strain evidence="2 3">JF-5</strain>
        <plasmid evidence="3">Plasmid pACRY02</plasmid>
    </source>
</reference>
<dbReference type="EMBL" id="CP000690">
    <property type="protein sequence ID" value="ABQ29042.1"/>
    <property type="molecule type" value="Genomic_DNA"/>
</dbReference>
<evidence type="ECO:0000313" key="3">
    <source>
        <dbReference type="Proteomes" id="UP000000245"/>
    </source>
</evidence>
<dbReference type="RefSeq" id="WP_011930612.1">
    <property type="nucleotide sequence ID" value="NC_009468.1"/>
</dbReference>
<name>A5FTW0_ACICJ</name>
<dbReference type="Proteomes" id="UP000000245">
    <property type="component" value="Plasmid pACRY02"/>
</dbReference>
<keyword evidence="2" id="KW-0614">Plasmid</keyword>
<proteinExistence type="predicted"/>
<organism evidence="2 3">
    <name type="scientific">Acidiphilium cryptum (strain JF-5)</name>
    <dbReference type="NCBI Taxonomy" id="349163"/>
    <lineage>
        <taxon>Bacteria</taxon>
        <taxon>Pseudomonadati</taxon>
        <taxon>Pseudomonadota</taxon>
        <taxon>Alphaproteobacteria</taxon>
        <taxon>Acetobacterales</taxon>
        <taxon>Acidocellaceae</taxon>
        <taxon>Acidiphilium</taxon>
    </lineage>
</organism>
<dbReference type="AlphaFoldDB" id="A5FTW0"/>
<dbReference type="Gene3D" id="3.40.50.300">
    <property type="entry name" value="P-loop containing nucleotide triphosphate hydrolases"/>
    <property type="match status" value="1"/>
</dbReference>
<dbReference type="Pfam" id="PF13521">
    <property type="entry name" value="AAA_28"/>
    <property type="match status" value="1"/>
</dbReference>
<dbReference type="InterPro" id="IPR038727">
    <property type="entry name" value="NadR/Ttd14_AAA_dom"/>
</dbReference>
<accession>A5FTW0</accession>